<feature type="transmembrane region" description="Helical" evidence="1">
    <location>
        <begin position="207"/>
        <end position="225"/>
    </location>
</feature>
<accession>A0ABY6B8K0</accession>
<evidence type="ECO:0000313" key="3">
    <source>
        <dbReference type="Proteomes" id="UP001064632"/>
    </source>
</evidence>
<name>A0ABY6B8K0_9GAMM</name>
<keyword evidence="3" id="KW-1185">Reference proteome</keyword>
<proteinExistence type="predicted"/>
<gene>
    <name evidence="2" type="ORF">N4264_13795</name>
</gene>
<dbReference type="Proteomes" id="UP001064632">
    <property type="component" value="Chromosome"/>
</dbReference>
<organism evidence="2 3">
    <name type="scientific">Tahibacter amnicola</name>
    <dbReference type="NCBI Taxonomy" id="2976241"/>
    <lineage>
        <taxon>Bacteria</taxon>
        <taxon>Pseudomonadati</taxon>
        <taxon>Pseudomonadota</taxon>
        <taxon>Gammaproteobacteria</taxon>
        <taxon>Lysobacterales</taxon>
        <taxon>Rhodanobacteraceae</taxon>
        <taxon>Tahibacter</taxon>
    </lineage>
</organism>
<reference evidence="2" key="1">
    <citation type="submission" date="2022-09" db="EMBL/GenBank/DDBJ databases">
        <title>Tahibacter sp. nov., isolated from a fresh water.</title>
        <authorList>
            <person name="Baek J.H."/>
            <person name="Lee J.K."/>
            <person name="Kim J.M."/>
            <person name="Jeon C.O."/>
        </authorList>
    </citation>
    <scope>NUCLEOTIDE SEQUENCE</scope>
    <source>
        <strain evidence="2">W38</strain>
    </source>
</reference>
<evidence type="ECO:0000256" key="1">
    <source>
        <dbReference type="SAM" id="Phobius"/>
    </source>
</evidence>
<feature type="transmembrane region" description="Helical" evidence="1">
    <location>
        <begin position="59"/>
        <end position="78"/>
    </location>
</feature>
<keyword evidence="1" id="KW-0472">Membrane</keyword>
<evidence type="ECO:0008006" key="4">
    <source>
        <dbReference type="Google" id="ProtNLM"/>
    </source>
</evidence>
<evidence type="ECO:0000313" key="2">
    <source>
        <dbReference type="EMBL" id="UXI65836.1"/>
    </source>
</evidence>
<protein>
    <recommendedName>
        <fullName evidence="4">Membrane protein DUF2306</fullName>
    </recommendedName>
</protein>
<keyword evidence="1" id="KW-1133">Transmembrane helix</keyword>
<keyword evidence="1" id="KW-0812">Transmembrane</keyword>
<dbReference type="RefSeq" id="WP_261692832.1">
    <property type="nucleotide sequence ID" value="NZ_CP104694.1"/>
</dbReference>
<dbReference type="EMBL" id="CP104694">
    <property type="protein sequence ID" value="UXI65836.1"/>
    <property type="molecule type" value="Genomic_DNA"/>
</dbReference>
<feature type="transmembrane region" description="Helical" evidence="1">
    <location>
        <begin position="146"/>
        <end position="165"/>
    </location>
</feature>
<sequence>MPIDNSATVFTPRFYRVAAICSMVSAATTLLLIFLPYAYTGGSDFDSRMARVNDPAAILRAWAYLIHPFLVVGAALGVAIRLRRLAAGLVLPGFLGFLLWGMSEAGQQAMTLIAFDRWRHAWLVADAATKDALRVQIAVYDGLWDALYFLLLIAFVIGNSFYAIAIARRGRLGRWLAFFYTAAAALTVTIIASELGAPPLPGPLNAVLYPALQPLARILIGVWLWRMADEREPAG</sequence>
<feature type="transmembrane region" description="Helical" evidence="1">
    <location>
        <begin position="14"/>
        <end position="39"/>
    </location>
</feature>
<feature type="transmembrane region" description="Helical" evidence="1">
    <location>
        <begin position="177"/>
        <end position="195"/>
    </location>
</feature>
<feature type="transmembrane region" description="Helical" evidence="1">
    <location>
        <begin position="85"/>
        <end position="102"/>
    </location>
</feature>